<accession>C9Y5I5</accession>
<feature type="region of interest" description="Disordered" evidence="1">
    <location>
        <begin position="45"/>
        <end position="64"/>
    </location>
</feature>
<keyword evidence="2" id="KW-0614">Plasmid</keyword>
<protein>
    <submittedName>
        <fullName evidence="2">Uncharacterized protein</fullName>
    </submittedName>
</protein>
<reference evidence="2 3" key="1">
    <citation type="journal article" date="2010" name="J. Bacteriol.">
        <title>Complete Genome Sequence of Cronobacter turicensis LMG 23827, a foodborne pathogen causing deaths in neonates.</title>
        <authorList>
            <person name="Stephan R."/>
            <person name="Lehner A."/>
            <person name="Tischler P."/>
            <person name="Rattei T."/>
        </authorList>
    </citation>
    <scope>NUCLEOTIDE SEQUENCE [LARGE SCALE GENOMIC DNA]</scope>
    <source>
        <strain evidence="3">DSM 18703 / CCUG 55852 / LMG 23827 / z3032</strain>
        <plasmid evidence="2 3">pCTU1</plasmid>
    </source>
</reference>
<gene>
    <name evidence="2" type="ordered locus">Ctu_1p00930</name>
</gene>
<name>C9Y5I5_CROTZ</name>
<dbReference type="KEGG" id="ctu:Ctu_1p00930"/>
<feature type="compositionally biased region" description="Basic and acidic residues" evidence="1">
    <location>
        <begin position="45"/>
        <end position="58"/>
    </location>
</feature>
<reference evidence="3" key="2">
    <citation type="journal article" date="2011" name="J. Bacteriol.">
        <title>Complete genome sequence of Cronobacter turicensis LMG 23827, a food-borne pathogen causing deaths in neonates.</title>
        <authorList>
            <person name="Stephan R."/>
            <person name="Lehner A."/>
            <person name="Tischler P."/>
            <person name="Rattei T."/>
        </authorList>
    </citation>
    <scope>NUCLEOTIDE SEQUENCE [LARGE SCALE GENOMIC DNA]</scope>
    <source>
        <strain evidence="3">DSM 18703 / CCUG 55852 / LMG 23827 / z3032</strain>
    </source>
</reference>
<geneLocation type="plasmid" evidence="2 3">
    <name>pCTU1</name>
</geneLocation>
<proteinExistence type="predicted"/>
<evidence type="ECO:0000313" key="3">
    <source>
        <dbReference type="Proteomes" id="UP000002069"/>
    </source>
</evidence>
<evidence type="ECO:0000256" key="1">
    <source>
        <dbReference type="SAM" id="MobiDB-lite"/>
    </source>
</evidence>
<sequence>MCFAIPAPVIQQAAKRVRASPPRFYKAHAISPLKSKGVLKNMFKKGKELTERRREQRRMNKKHR</sequence>
<dbReference type="Proteomes" id="UP000002069">
    <property type="component" value="Plasmid pCTU1"/>
</dbReference>
<dbReference type="EMBL" id="FN543094">
    <property type="protein sequence ID" value="CBA34630.1"/>
    <property type="molecule type" value="Genomic_DNA"/>
</dbReference>
<evidence type="ECO:0000313" key="2">
    <source>
        <dbReference type="EMBL" id="CBA34630.1"/>
    </source>
</evidence>
<dbReference type="HOGENOM" id="CLU_2865389_0_0_6"/>
<organism evidence="2 3">
    <name type="scientific">Cronobacter turicensis (strain DSM 18703 / CCUG 55852 / LMG 23827 / z3032)</name>
    <dbReference type="NCBI Taxonomy" id="693216"/>
    <lineage>
        <taxon>Bacteria</taxon>
        <taxon>Pseudomonadati</taxon>
        <taxon>Pseudomonadota</taxon>
        <taxon>Gammaproteobacteria</taxon>
        <taxon>Enterobacterales</taxon>
        <taxon>Enterobacteriaceae</taxon>
        <taxon>Cronobacter</taxon>
    </lineage>
</organism>
<keyword evidence="3" id="KW-1185">Reference proteome</keyword>
<dbReference type="AlphaFoldDB" id="C9Y5I5"/>